<evidence type="ECO:0000313" key="1">
    <source>
        <dbReference type="EMBL" id="MBC5736132.1"/>
    </source>
</evidence>
<comment type="caution">
    <text evidence="1">The sequence shown here is derived from an EMBL/GenBank/DDBJ whole genome shotgun (WGS) entry which is preliminary data.</text>
</comment>
<reference evidence="1" key="1">
    <citation type="submission" date="2020-08" db="EMBL/GenBank/DDBJ databases">
        <title>Genome public.</title>
        <authorList>
            <person name="Liu C."/>
            <person name="Sun Q."/>
        </authorList>
    </citation>
    <scope>NUCLEOTIDE SEQUENCE</scope>
    <source>
        <strain evidence="1">NSJ-52</strain>
    </source>
</reference>
<dbReference type="AlphaFoldDB" id="A0A8J6J4Q5"/>
<evidence type="ECO:0000313" key="2">
    <source>
        <dbReference type="Proteomes" id="UP000607645"/>
    </source>
</evidence>
<accession>A0A8J6J4Q5</accession>
<organism evidence="1 2">
    <name type="scientific">Lawsonibacter faecis</name>
    <dbReference type="NCBI Taxonomy" id="2763052"/>
    <lineage>
        <taxon>Bacteria</taxon>
        <taxon>Bacillati</taxon>
        <taxon>Bacillota</taxon>
        <taxon>Clostridia</taxon>
        <taxon>Eubacteriales</taxon>
        <taxon>Oscillospiraceae</taxon>
        <taxon>Lawsonibacter</taxon>
    </lineage>
</organism>
<dbReference type="RefSeq" id="WP_186918518.1">
    <property type="nucleotide sequence ID" value="NZ_JACOPQ010000002.1"/>
</dbReference>
<proteinExistence type="predicted"/>
<gene>
    <name evidence="1" type="ORF">H8S62_03795</name>
</gene>
<dbReference type="EMBL" id="JACOPQ010000002">
    <property type="protein sequence ID" value="MBC5736132.1"/>
    <property type="molecule type" value="Genomic_DNA"/>
</dbReference>
<keyword evidence="2" id="KW-1185">Reference proteome</keyword>
<sequence>MSIDMDYMAGEEFITAEELGQELAAFFGLSAGDTVPERVSEQVVVFGGVFEPVGFLVFHIVRKGGMYPGVYESAILKRDFPYEQSVSFRLDKERNIPETLNVVLRFVCHLFRKYPVNALLEVLDRDECLFEKESGKICLRPGSDCFSPETLRACGIEALRAGAGEH</sequence>
<protein>
    <submittedName>
        <fullName evidence="1">Uncharacterized protein</fullName>
    </submittedName>
</protein>
<name>A0A8J6J4Q5_9FIRM</name>
<dbReference type="Proteomes" id="UP000607645">
    <property type="component" value="Unassembled WGS sequence"/>
</dbReference>